<dbReference type="InterPro" id="IPR015105">
    <property type="entry name" value="NgoMIV"/>
</dbReference>
<gene>
    <name evidence="1" type="ORF">N9A08_03695</name>
</gene>
<dbReference type="Proteomes" id="UP001063368">
    <property type="component" value="Chromosome"/>
</dbReference>
<evidence type="ECO:0000313" key="1">
    <source>
        <dbReference type="EMBL" id="UYB36789.1"/>
    </source>
</evidence>
<dbReference type="Pfam" id="PF09015">
    <property type="entry name" value="NgoMIV_restric"/>
    <property type="match status" value="1"/>
</dbReference>
<evidence type="ECO:0000313" key="2">
    <source>
        <dbReference type="Proteomes" id="UP001063368"/>
    </source>
</evidence>
<dbReference type="RefSeq" id="WP_263128375.1">
    <property type="nucleotide sequence ID" value="NZ_CP106856.1"/>
</dbReference>
<name>A0ABY6FV21_9MICC</name>
<reference evidence="1" key="1">
    <citation type="submission" date="2022-09" db="EMBL/GenBank/DDBJ databases">
        <authorList>
            <person name="Li D."/>
            <person name="Cheng J."/>
            <person name="Li Y."/>
        </authorList>
    </citation>
    <scope>NUCLEOTIDE SEQUENCE</scope>
    <source>
        <strain evidence="1">DL</strain>
    </source>
</reference>
<dbReference type="EMBL" id="CP106856">
    <property type="protein sequence ID" value="UYB36789.1"/>
    <property type="molecule type" value="Genomic_DNA"/>
</dbReference>
<protein>
    <submittedName>
        <fullName evidence="1">Uncharacterized protein</fullName>
    </submittedName>
</protein>
<dbReference type="Gene3D" id="3.40.50.10010">
    <property type="entry name" value="Type-2 restriction enzyme NgoMIV"/>
    <property type="match status" value="1"/>
</dbReference>
<sequence length="322" mass="35300">MSAPFASLLCGYRTSPNGVLTTKPNTSDANDSGSVELGHALFEELGVPADQASVADPGAELEKQIESHLQPLRADLVIQRSRSVLEFQQYAHLRVFPEFKKHHISASSTLENLLEIANRLPSSPEATQIKKTLKSSYEKFLEQDAISERLKLYMPEESLLNLDLTFALAAEGTEQQLRLGLSSKWTLRTDRAQDCLSQGSKLASQRRGPMPHYGVITMEPRPAMLKILADGSGAVDYVYHLALPELVSAVEKLRSTKRKGWSPGITFERLLNQGRLRDYADLVREVQAIPTFQPSPIAAGAFADAEATAGRAEDSDGDSVVP</sequence>
<accession>A0ABY6FV21</accession>
<proteinExistence type="predicted"/>
<dbReference type="InterPro" id="IPR011335">
    <property type="entry name" value="Restrct_endonuc-II-like"/>
</dbReference>
<dbReference type="InterPro" id="IPR037083">
    <property type="entry name" value="NgoMIV_sf"/>
</dbReference>
<keyword evidence="2" id="KW-1185">Reference proteome</keyword>
<organism evidence="1 2">
    <name type="scientific">Arthrobacter koreensis</name>
    <dbReference type="NCBI Taxonomy" id="199136"/>
    <lineage>
        <taxon>Bacteria</taxon>
        <taxon>Bacillati</taxon>
        <taxon>Actinomycetota</taxon>
        <taxon>Actinomycetes</taxon>
        <taxon>Micrococcales</taxon>
        <taxon>Micrococcaceae</taxon>
        <taxon>Arthrobacter</taxon>
    </lineage>
</organism>
<dbReference type="SUPFAM" id="SSF52980">
    <property type="entry name" value="Restriction endonuclease-like"/>
    <property type="match status" value="1"/>
</dbReference>